<evidence type="ECO:0000313" key="2">
    <source>
        <dbReference type="Proteomes" id="UP000028181"/>
    </source>
</evidence>
<keyword evidence="1" id="KW-0378">Hydrolase</keyword>
<dbReference type="EMBL" id="HG938353">
    <property type="protein sequence ID" value="CDN47545.1"/>
    <property type="molecule type" value="Genomic_DNA"/>
</dbReference>
<dbReference type="Proteomes" id="UP000028181">
    <property type="component" value="Chromosome I"/>
</dbReference>
<dbReference type="RefSeq" id="WP_051909253.1">
    <property type="nucleotide sequence ID" value="NZ_HG938353.1"/>
</dbReference>
<dbReference type="SUPFAM" id="SSF52980">
    <property type="entry name" value="Restriction endonuclease-like"/>
    <property type="match status" value="1"/>
</dbReference>
<dbReference type="InterPro" id="IPR008029">
    <property type="entry name" value="Phage_T7_Gp3_endoDNaseI"/>
</dbReference>
<protein>
    <submittedName>
        <fullName evidence="1">T7-like endonuclease</fullName>
    </submittedName>
</protein>
<accession>A0A068SR46</accession>
<keyword evidence="1" id="KW-0540">Nuclease</keyword>
<dbReference type="CDD" id="cd22324">
    <property type="entry name" value="Endonuclease_I"/>
    <property type="match status" value="1"/>
</dbReference>
<sequence>MVARTLTSEMREHALRNGFRSGLEEKVADQLRALGIEVKFEQRKVKYTKPARAATYTPDFELPNGIIIETKGRFVTADRQKHILIKAQHPELDIRFVFSNSKAKISKTSATTYADWCRKYGFQFADKTIPLGWIKETP</sequence>
<dbReference type="AlphaFoldDB" id="A0A068SR46"/>
<keyword evidence="2" id="KW-1185">Reference proteome</keyword>
<dbReference type="KEGG" id="ngg:RG540_CH13650"/>
<dbReference type="PATRIC" id="fig|1028800.3.peg.1380"/>
<evidence type="ECO:0000313" key="1">
    <source>
        <dbReference type="EMBL" id="CDN47545.1"/>
    </source>
</evidence>
<dbReference type="GO" id="GO:0015074">
    <property type="term" value="P:DNA integration"/>
    <property type="evidence" value="ECO:0007669"/>
    <property type="project" value="InterPro"/>
</dbReference>
<dbReference type="eggNOG" id="ENOG50300A6">
    <property type="taxonomic scope" value="Bacteria"/>
</dbReference>
<gene>
    <name evidence="1" type="ORF">RG540_CH13650</name>
</gene>
<dbReference type="GeneID" id="24258946"/>
<dbReference type="Pfam" id="PF05367">
    <property type="entry name" value="Phage_endo_I"/>
    <property type="match status" value="1"/>
</dbReference>
<name>A0A068SR46_NEOGA</name>
<dbReference type="HOGENOM" id="CLU_1823694_0_0_5"/>
<dbReference type="GO" id="GO:0016032">
    <property type="term" value="P:viral process"/>
    <property type="evidence" value="ECO:0007669"/>
    <property type="project" value="InterPro"/>
</dbReference>
<dbReference type="Gene3D" id="3.40.91.30">
    <property type="match status" value="1"/>
</dbReference>
<dbReference type="OrthoDB" id="1634609at2"/>
<reference evidence="2" key="1">
    <citation type="journal article" date="2014" name="BMC Genomics">
        <title>Genome sequencing of two Neorhizobium galegae strains reveals a noeT gene responsible for the unusual acetylation of the nodulation factors.</title>
        <authorList>
            <person name="Osterman J."/>
            <person name="Marsh J."/>
            <person name="Laine P.K."/>
            <person name="Zeng Z."/>
            <person name="Alatalo E."/>
            <person name="Sullivan J.T."/>
            <person name="Young J.P."/>
            <person name="Thomas-Oates J."/>
            <person name="Paulin L."/>
            <person name="Lindstrom K."/>
        </authorList>
    </citation>
    <scope>NUCLEOTIDE SEQUENCE [LARGE SCALE GENOMIC DNA]</scope>
    <source>
        <strain evidence="2">HAMBI 540</strain>
    </source>
</reference>
<dbReference type="InterPro" id="IPR011335">
    <property type="entry name" value="Restrct_endonuc-II-like"/>
</dbReference>
<proteinExistence type="predicted"/>
<organism evidence="1 2">
    <name type="scientific">Neorhizobium galegae bv. orientalis str. HAMBI 540</name>
    <dbReference type="NCBI Taxonomy" id="1028800"/>
    <lineage>
        <taxon>Bacteria</taxon>
        <taxon>Pseudomonadati</taxon>
        <taxon>Pseudomonadota</taxon>
        <taxon>Alphaproteobacteria</taxon>
        <taxon>Hyphomicrobiales</taxon>
        <taxon>Rhizobiaceae</taxon>
        <taxon>Rhizobium/Agrobacterium group</taxon>
        <taxon>Neorhizobium</taxon>
    </lineage>
</organism>
<keyword evidence="1" id="KW-0255">Endonuclease</keyword>
<dbReference type="GO" id="GO:0008833">
    <property type="term" value="F:deoxyribonuclease IV (phage-T4-induced) activity"/>
    <property type="evidence" value="ECO:0007669"/>
    <property type="project" value="InterPro"/>
</dbReference>